<dbReference type="Gene3D" id="3.10.310.50">
    <property type="match status" value="1"/>
</dbReference>
<reference evidence="3" key="1">
    <citation type="submission" date="2019-08" db="EMBL/GenBank/DDBJ databases">
        <authorList>
            <person name="Kucharzyk K."/>
            <person name="Murdoch R.W."/>
            <person name="Higgins S."/>
            <person name="Loffler F."/>
        </authorList>
    </citation>
    <scope>NUCLEOTIDE SEQUENCE</scope>
</reference>
<organism evidence="3">
    <name type="scientific">bioreactor metagenome</name>
    <dbReference type="NCBI Taxonomy" id="1076179"/>
    <lineage>
        <taxon>unclassified sequences</taxon>
        <taxon>metagenomes</taxon>
        <taxon>ecological metagenomes</taxon>
    </lineage>
</organism>
<keyword evidence="1" id="KW-0812">Transmembrane</keyword>
<accession>A0A644VC67</accession>
<keyword evidence="1" id="KW-0472">Membrane</keyword>
<dbReference type="Pfam" id="PF04536">
    <property type="entry name" value="TPM_phosphatase"/>
    <property type="match status" value="1"/>
</dbReference>
<evidence type="ECO:0000256" key="1">
    <source>
        <dbReference type="SAM" id="Phobius"/>
    </source>
</evidence>
<evidence type="ECO:0000259" key="2">
    <source>
        <dbReference type="Pfam" id="PF04536"/>
    </source>
</evidence>
<evidence type="ECO:0000313" key="3">
    <source>
        <dbReference type="EMBL" id="MPL88928.1"/>
    </source>
</evidence>
<keyword evidence="1" id="KW-1133">Transmembrane helix</keyword>
<feature type="transmembrane region" description="Helical" evidence="1">
    <location>
        <begin position="254"/>
        <end position="271"/>
    </location>
</feature>
<dbReference type="PANTHER" id="PTHR30373">
    <property type="entry name" value="UPF0603 PROTEIN YGCG"/>
    <property type="match status" value="1"/>
</dbReference>
<dbReference type="PANTHER" id="PTHR30373:SF2">
    <property type="entry name" value="UPF0603 PROTEIN YGCG"/>
    <property type="match status" value="1"/>
</dbReference>
<feature type="transmembrane region" description="Helical" evidence="1">
    <location>
        <begin position="174"/>
        <end position="199"/>
    </location>
</feature>
<feature type="transmembrane region" description="Helical" evidence="1">
    <location>
        <begin position="228"/>
        <end position="248"/>
    </location>
</feature>
<name>A0A644VC67_9ZZZZ</name>
<feature type="domain" description="TPM" evidence="2">
    <location>
        <begin position="38"/>
        <end position="160"/>
    </location>
</feature>
<proteinExistence type="predicted"/>
<comment type="caution">
    <text evidence="3">The sequence shown here is derived from an EMBL/GenBank/DDBJ whole genome shotgun (WGS) entry which is preliminary data.</text>
</comment>
<protein>
    <recommendedName>
        <fullName evidence="2">TPM domain-containing protein</fullName>
    </recommendedName>
</protein>
<sequence length="439" mass="47873">MKRFFAGLIILLSLTATGAVYNLENIPNPKVADSRTSVSNPDGIIRAETVYELNILLDSLEKTTRTEVAVVLVESIGDENIEMFATSLFKNWGIGKAKEDNGLLVLFVLDQRAIRFETGYGIEGLMPDAMASRIQQQSMFPYFKSGDYDTGFLKGMQHVVSVLKQENFEAEKKAIAWGVVLPVIVAIYLIIMLISFVWIGASVKKISNNPTLKTNMSQYKALKSEKTGILVVLNILIPAISLFVIIMFADPRLLVFLIGVPIVTIPANLYGKLMMRKIRRKPIPCNACEGTMHILSERKEDAHLKLSQQFEEELNAVDYDVFVCDDCGNEAIFTLDKPSAYTECPKCGTKAFILHDKRVVVAPTFINGGTERTTYKCKFCGYEENNNTHLPRLSRSGSLAAGAAAGSIFSGRGGFGSGGFGGGSFGGGLSGGGGATGRW</sequence>
<dbReference type="EMBL" id="VSSQ01000268">
    <property type="protein sequence ID" value="MPL88928.1"/>
    <property type="molecule type" value="Genomic_DNA"/>
</dbReference>
<dbReference type="InterPro" id="IPR007621">
    <property type="entry name" value="TPM_dom"/>
</dbReference>
<dbReference type="AlphaFoldDB" id="A0A644VC67"/>
<gene>
    <name evidence="3" type="ORF">SDC9_34957</name>
</gene>